<dbReference type="EMBL" id="PGTL01000001">
    <property type="protein sequence ID" value="PJF43386.1"/>
    <property type="molecule type" value="Genomic_DNA"/>
</dbReference>
<evidence type="ECO:0000259" key="2">
    <source>
        <dbReference type="Pfam" id="PF01464"/>
    </source>
</evidence>
<dbReference type="Pfam" id="PF13432">
    <property type="entry name" value="TPR_16"/>
    <property type="match status" value="5"/>
</dbReference>
<dbReference type="Pfam" id="PF13174">
    <property type="entry name" value="TPR_6"/>
    <property type="match status" value="1"/>
</dbReference>
<dbReference type="PROSITE" id="PS50005">
    <property type="entry name" value="TPR"/>
    <property type="match status" value="3"/>
</dbReference>
<evidence type="ECO:0000313" key="4">
    <source>
        <dbReference type="Proteomes" id="UP000228947"/>
    </source>
</evidence>
<dbReference type="Pfam" id="PF13181">
    <property type="entry name" value="TPR_8"/>
    <property type="match status" value="1"/>
</dbReference>
<dbReference type="Gene3D" id="1.10.530.10">
    <property type="match status" value="1"/>
</dbReference>
<dbReference type="SUPFAM" id="SSF48452">
    <property type="entry name" value="TPR-like"/>
    <property type="match status" value="3"/>
</dbReference>
<feature type="repeat" description="TPR" evidence="1">
    <location>
        <begin position="352"/>
        <end position="385"/>
    </location>
</feature>
<protein>
    <recommendedName>
        <fullName evidence="2">Transglycosylase SLT domain-containing protein</fullName>
    </recommendedName>
</protein>
<reference evidence="3 4" key="1">
    <citation type="submission" date="2017-11" db="EMBL/GenBank/DDBJ databases">
        <title>Evolution of Phototrophy in the Chloroflexi Phylum Driven by Horizontal Gene Transfer.</title>
        <authorList>
            <person name="Ward L.M."/>
            <person name="Hemp J."/>
            <person name="Shih P.M."/>
            <person name="Mcglynn S.E."/>
            <person name="Fischer W."/>
        </authorList>
    </citation>
    <scope>NUCLEOTIDE SEQUENCE [LARGE SCALE GENOMIC DNA]</scope>
    <source>
        <strain evidence="3">CP1_1M</strain>
    </source>
</reference>
<organism evidence="3 4">
    <name type="scientific">Candidatus Thermofonsia Clade 1 bacterium</name>
    <dbReference type="NCBI Taxonomy" id="2364210"/>
    <lineage>
        <taxon>Bacteria</taxon>
        <taxon>Bacillati</taxon>
        <taxon>Chloroflexota</taxon>
        <taxon>Candidatus Thermofontia</taxon>
        <taxon>Candidatus Thermofonsia Clade 1</taxon>
    </lineage>
</organism>
<dbReference type="InterPro" id="IPR019734">
    <property type="entry name" value="TPR_rpt"/>
</dbReference>
<proteinExistence type="predicted"/>
<dbReference type="CDD" id="cd13401">
    <property type="entry name" value="Slt70-like"/>
    <property type="match status" value="1"/>
</dbReference>
<keyword evidence="1" id="KW-0802">TPR repeat</keyword>
<dbReference type="AlphaFoldDB" id="A0A2M8Q0P7"/>
<dbReference type="SMART" id="SM00028">
    <property type="entry name" value="TPR"/>
    <property type="match status" value="12"/>
</dbReference>
<evidence type="ECO:0000313" key="3">
    <source>
        <dbReference type="EMBL" id="PJF43386.1"/>
    </source>
</evidence>
<gene>
    <name evidence="3" type="ORF">CUN50_00230</name>
</gene>
<dbReference type="SUPFAM" id="SSF53955">
    <property type="entry name" value="Lysozyme-like"/>
    <property type="match status" value="1"/>
</dbReference>
<comment type="caution">
    <text evidence="3">The sequence shown here is derived from an EMBL/GenBank/DDBJ whole genome shotgun (WGS) entry which is preliminary data.</text>
</comment>
<evidence type="ECO:0000256" key="1">
    <source>
        <dbReference type="PROSITE-ProRule" id="PRU00339"/>
    </source>
</evidence>
<dbReference type="InterPro" id="IPR011990">
    <property type="entry name" value="TPR-like_helical_dom_sf"/>
</dbReference>
<sequence length="825" mass="90216">MTSTLTLAIIATMRYFLAFRLWSAVLICCLPTLIGCALTQQSVPLVIVVTATPGLSAPTETPAQPTAAPTPIPTPTPIPFIAIAEANAALQNGNYEAAVQIYRAILEQPITSVDPRLRADAAFGYGQAALREGQFSLAVDALSQFISTYPEDARRAQAHFLRGDAYLGASAWQAAIAEFTEYLKLRPNLIESYAYERIGDAYLALGDSAQALANYALAVERSRSLVPMLILREKLAAAYLNAGDLSAAIEQYDAILSVARNTGYRAAIMFTAANALQRANNLAAALPRFQEIVREYPETPEAYRAMQVLLANGVRVESLRRGQISYAARDYAAAIEAFHEYTMNTPLGQIDPNIYLLLGRAYREVGNAAAANTAFETILTNYPTSPRFGEAWLEQGRTLFLSGDVQGAIKRYMALAETYPNLPEAAEALWRVGYLYSTLGDTEQSLATFEILGSKYPGTQQAMDGLFRGGMAAYNQGALARAERLFSLLAASGKGELQAAGYLWLGRLYQINNQEALARSAYAQAAQIDPGGYYSLRAADLLAGHGGFVPPPRLDWSFNQPHNIEEAEAWMRQTFKIEGGGALWMLSPTLEADERMVRGAELWAVGAYDEAKAEFSALTEAYSQNPLALYQLASYYYRIGHYREAINAAAKLIDGSGQPVTQVPKYIAALRYPIAYADLVLPAAQQYGVDPLLVFSVIRQESLFQSAATSSAQAQGLMQIIPTTGSYIASKLGRRDYQNSDLYRPHINVPFGVYYLYEQLQAFNGNVYAALAAYNGGPGNSATWLRISGGDPDLFLQAITFSETRTYVRRIYEQYAVYAAIYAAR</sequence>
<feature type="domain" description="Transglycosylase SLT" evidence="2">
    <location>
        <begin position="682"/>
        <end position="789"/>
    </location>
</feature>
<feature type="repeat" description="TPR" evidence="1">
    <location>
        <begin position="119"/>
        <end position="152"/>
    </location>
</feature>
<name>A0A2M8Q0P7_9CHLR</name>
<accession>A0A2M8Q0P7</accession>
<feature type="repeat" description="TPR" evidence="1">
    <location>
        <begin position="156"/>
        <end position="189"/>
    </location>
</feature>
<dbReference type="Pfam" id="PF01464">
    <property type="entry name" value="SLT"/>
    <property type="match status" value="1"/>
</dbReference>
<dbReference type="PANTHER" id="PTHR37423">
    <property type="entry name" value="SOLUBLE LYTIC MUREIN TRANSGLYCOSYLASE-RELATED"/>
    <property type="match status" value="1"/>
</dbReference>
<dbReference type="Gene3D" id="1.25.40.10">
    <property type="entry name" value="Tetratricopeptide repeat domain"/>
    <property type="match status" value="5"/>
</dbReference>
<dbReference type="Proteomes" id="UP000228947">
    <property type="component" value="Unassembled WGS sequence"/>
</dbReference>
<dbReference type="InterPro" id="IPR023346">
    <property type="entry name" value="Lysozyme-like_dom_sf"/>
</dbReference>
<dbReference type="InterPro" id="IPR008258">
    <property type="entry name" value="Transglycosylase_SLT_dom_1"/>
</dbReference>
<dbReference type="PANTHER" id="PTHR37423:SF5">
    <property type="entry name" value="SOLUBLE LYTIC MUREIN TRANSGLYCOSYLASE"/>
    <property type="match status" value="1"/>
</dbReference>